<dbReference type="InterPro" id="IPR004491">
    <property type="entry name" value="HslU"/>
</dbReference>
<dbReference type="Gene3D" id="3.40.50.300">
    <property type="entry name" value="P-loop containing nucleotide triphosphate hydrolases"/>
    <property type="match status" value="2"/>
</dbReference>
<dbReference type="Pfam" id="PF07724">
    <property type="entry name" value="AAA_2"/>
    <property type="match status" value="1"/>
</dbReference>
<dbReference type="InterPro" id="IPR050052">
    <property type="entry name" value="ATP-dep_Clp_protease_ClpX"/>
</dbReference>
<dbReference type="Gene3D" id="1.10.8.60">
    <property type="match status" value="1"/>
</dbReference>
<feature type="binding site" evidence="8">
    <location>
        <begin position="62"/>
        <end position="67"/>
    </location>
    <ligand>
        <name>ATP</name>
        <dbReference type="ChEBI" id="CHEBI:30616"/>
    </ligand>
</feature>
<evidence type="ECO:0000256" key="4">
    <source>
        <dbReference type="ARBA" id="ARBA00022741"/>
    </source>
</evidence>
<dbReference type="GO" id="GO:0008233">
    <property type="term" value="F:peptidase activity"/>
    <property type="evidence" value="ECO:0007669"/>
    <property type="project" value="UniProtKB-KW"/>
</dbReference>
<dbReference type="CDD" id="cd19498">
    <property type="entry name" value="RecA-like_HslU"/>
    <property type="match status" value="1"/>
</dbReference>
<gene>
    <name evidence="8 12" type="primary">hslU</name>
    <name evidence="12" type="ORF">GXP70_12540</name>
</gene>
<dbReference type="HAMAP" id="MF_00249">
    <property type="entry name" value="HslU"/>
    <property type="match status" value="1"/>
</dbReference>
<keyword evidence="12" id="KW-0645">Protease</keyword>
<evidence type="ECO:0000313" key="12">
    <source>
        <dbReference type="EMBL" id="QHT60688.1"/>
    </source>
</evidence>
<dbReference type="InterPro" id="IPR027417">
    <property type="entry name" value="P-loop_NTPase"/>
</dbReference>
<dbReference type="RefSeq" id="WP_162357097.1">
    <property type="nucleotide sequence ID" value="NZ_CP048209.1"/>
</dbReference>
<dbReference type="InterPro" id="IPR019489">
    <property type="entry name" value="Clp_ATPase_C"/>
</dbReference>
<feature type="binding site" evidence="8">
    <location>
        <position position="346"/>
    </location>
    <ligand>
        <name>ATP</name>
        <dbReference type="ChEBI" id="CHEBI:30616"/>
    </ligand>
</feature>
<feature type="binding site" evidence="8">
    <location>
        <position position="418"/>
    </location>
    <ligand>
        <name>ATP</name>
        <dbReference type="ChEBI" id="CHEBI:30616"/>
    </ligand>
</feature>
<keyword evidence="4 8" id="KW-0547">Nucleotide-binding</keyword>
<accession>A0A6C0FU59</accession>
<dbReference type="KEGG" id="plyc:GXP70_12540"/>
<evidence type="ECO:0000256" key="3">
    <source>
        <dbReference type="ARBA" id="ARBA00022490"/>
    </source>
</evidence>
<dbReference type="EMBL" id="CP048209">
    <property type="protein sequence ID" value="QHT60688.1"/>
    <property type="molecule type" value="Genomic_DNA"/>
</dbReference>
<keyword evidence="5 8" id="KW-0067">ATP-binding</keyword>
<name>A0A6C0FU59_9BACL</name>
<dbReference type="FunFam" id="3.40.50.300:FF:000220">
    <property type="entry name" value="ATP-dependent protease ATPase subunit HslU"/>
    <property type="match status" value="1"/>
</dbReference>
<dbReference type="FunFam" id="3.40.50.300:FF:000213">
    <property type="entry name" value="ATP-dependent protease ATPase subunit HslU"/>
    <property type="match status" value="1"/>
</dbReference>
<feature type="domain" description="AAA+ ATPase" evidence="10">
    <location>
        <begin position="51"/>
        <end position="357"/>
    </location>
</feature>
<dbReference type="GO" id="GO:0009376">
    <property type="term" value="C:HslUV protease complex"/>
    <property type="evidence" value="ECO:0007669"/>
    <property type="project" value="UniProtKB-UniRule"/>
</dbReference>
<comment type="function">
    <text evidence="8">ATPase subunit of a proteasome-like degradation complex; this subunit has chaperone activity. The binding of ATP and its subsequent hydrolysis by HslU are essential for unfolding of protein substrates subsequently hydrolyzed by HslV. HslU recognizes the N-terminal part of its protein substrates and unfolds these before they are guided to HslV for hydrolysis.</text>
</comment>
<dbReference type="GO" id="GO:0043335">
    <property type="term" value="P:protein unfolding"/>
    <property type="evidence" value="ECO:0007669"/>
    <property type="project" value="UniProtKB-UniRule"/>
</dbReference>
<dbReference type="GO" id="GO:0036402">
    <property type="term" value="F:proteasome-activating activity"/>
    <property type="evidence" value="ECO:0007669"/>
    <property type="project" value="UniProtKB-UniRule"/>
</dbReference>
<dbReference type="GO" id="GO:0005524">
    <property type="term" value="F:ATP binding"/>
    <property type="evidence" value="ECO:0007669"/>
    <property type="project" value="UniProtKB-UniRule"/>
</dbReference>
<organism evidence="12 13">
    <name type="scientific">Paenibacillus lycopersici</name>
    <dbReference type="NCBI Taxonomy" id="2704462"/>
    <lineage>
        <taxon>Bacteria</taxon>
        <taxon>Bacillati</taxon>
        <taxon>Bacillota</taxon>
        <taxon>Bacilli</taxon>
        <taxon>Bacillales</taxon>
        <taxon>Paenibacillaceae</taxon>
        <taxon>Paenibacillus</taxon>
    </lineage>
</organism>
<evidence type="ECO:0000256" key="8">
    <source>
        <dbReference type="HAMAP-Rule" id="MF_00249"/>
    </source>
</evidence>
<keyword evidence="3 8" id="KW-0963">Cytoplasm</keyword>
<sequence length="468" mass="51992">MSNEALTPKQIVAELDKYIVGQKAAKRSVAVALRNRYRRSRLDEAIRDEIVPKNILMIGPTGVGKTEIARRLAKLVNAPFVKVEATKFTEVGYVGRDVESMVRDLVETAIRMVKLEKTEKVKDKAEVLANERIVAMLVPSSVKAKSTKNPLEMLFGNSNGSKEPETEPEESASVIERRKQAKEQLAAGKLENEMIEIEVEDTSPNMLDMLAGQGNEGMGMGANMQELFGQLMPKKAKKRKLPVKEARKALIQEEANKLIDMDDVISESVNRAEQSGIIFIDEIDKVASSSRGSGPDVSREGVQRDILPIVEGSTVMTKYGPVKTDYVLFIAAGAFHMAKPSDLIPELQGRFPIRVELTNLSLEDFVKILTEPKNALTKQYTALLETEGITIEFSDDAVRELASIAADVNKNTENIGARRLHTILEKLLEDLSFEAPELSLEHMTITPEYVREKLGNIAKNRDLSQYIL</sequence>
<evidence type="ECO:0000259" key="11">
    <source>
        <dbReference type="SMART" id="SM01086"/>
    </source>
</evidence>
<dbReference type="Pfam" id="PF10431">
    <property type="entry name" value="ClpB_D2-small"/>
    <property type="match status" value="1"/>
</dbReference>
<dbReference type="InterPro" id="IPR003959">
    <property type="entry name" value="ATPase_AAA_core"/>
</dbReference>
<evidence type="ECO:0000256" key="7">
    <source>
        <dbReference type="ARBA" id="ARBA00065893"/>
    </source>
</evidence>
<comment type="similarity">
    <text evidence="2 8">Belongs to the ClpX chaperone family. HslU subfamily.</text>
</comment>
<dbReference type="PANTHER" id="PTHR48102:SF3">
    <property type="entry name" value="ATP-DEPENDENT PROTEASE ATPASE SUBUNIT HSLU"/>
    <property type="match status" value="1"/>
</dbReference>
<dbReference type="SMART" id="SM01086">
    <property type="entry name" value="ClpB_D2-small"/>
    <property type="match status" value="1"/>
</dbReference>
<dbReference type="InterPro" id="IPR003593">
    <property type="entry name" value="AAA+_ATPase"/>
</dbReference>
<evidence type="ECO:0000256" key="1">
    <source>
        <dbReference type="ARBA" id="ARBA00004496"/>
    </source>
</evidence>
<dbReference type="AlphaFoldDB" id="A0A6C0FU59"/>
<comment type="subunit">
    <text evidence="7">A double ring-shaped homohexamer of ClpQ is capped on each side by a ring-shaped ClpY homohexamer. The assembly of the ClpQ/ClpY complex is dependent on binding of ATP.</text>
</comment>
<keyword evidence="6 8" id="KW-0143">Chaperone</keyword>
<dbReference type="GO" id="GO:0016887">
    <property type="term" value="F:ATP hydrolysis activity"/>
    <property type="evidence" value="ECO:0007669"/>
    <property type="project" value="InterPro"/>
</dbReference>
<comment type="subunit">
    <text evidence="8">A double ring-shaped homohexamer of HslV is capped on each side by a ring-shaped HslU homohexamer. The assembly of the HslU/HslV complex is dependent on binding of ATP.</text>
</comment>
<comment type="subcellular location">
    <subcellularLocation>
        <location evidence="1 8">Cytoplasm</location>
    </subcellularLocation>
</comment>
<feature type="domain" description="Clp ATPase C-terminal" evidence="11">
    <location>
        <begin position="360"/>
        <end position="454"/>
    </location>
</feature>
<dbReference type="SUPFAM" id="SSF52540">
    <property type="entry name" value="P-loop containing nucleoside triphosphate hydrolases"/>
    <property type="match status" value="1"/>
</dbReference>
<feature type="binding site" evidence="8">
    <location>
        <position position="281"/>
    </location>
    <ligand>
        <name>ATP</name>
        <dbReference type="ChEBI" id="CHEBI:30616"/>
    </ligand>
</feature>
<dbReference type="NCBIfam" id="TIGR00390">
    <property type="entry name" value="hslU"/>
    <property type="match status" value="1"/>
</dbReference>
<evidence type="ECO:0000256" key="6">
    <source>
        <dbReference type="ARBA" id="ARBA00023186"/>
    </source>
</evidence>
<dbReference type="Proteomes" id="UP000476064">
    <property type="component" value="Chromosome"/>
</dbReference>
<evidence type="ECO:0000313" key="13">
    <source>
        <dbReference type="Proteomes" id="UP000476064"/>
    </source>
</evidence>
<keyword evidence="12" id="KW-0378">Hydrolase</keyword>
<protein>
    <recommendedName>
        <fullName evidence="8">ATP-dependent protease ATPase subunit HslU</fullName>
    </recommendedName>
    <alternativeName>
        <fullName evidence="8">Unfoldase HslU</fullName>
    </alternativeName>
</protein>
<proteinExistence type="inferred from homology"/>
<evidence type="ECO:0000256" key="9">
    <source>
        <dbReference type="SAM" id="MobiDB-lite"/>
    </source>
</evidence>
<reference evidence="12 13" key="1">
    <citation type="submission" date="2020-01" db="EMBL/GenBank/DDBJ databases">
        <title>Paenibacillus sp. nov., isolated from tomato rhizosphere.</title>
        <authorList>
            <person name="Weon H.-Y."/>
            <person name="Lee S.A."/>
        </authorList>
    </citation>
    <scope>NUCLEOTIDE SEQUENCE [LARGE SCALE GENOMIC DNA]</scope>
    <source>
        <strain evidence="12 13">12200R-189</strain>
    </source>
</reference>
<dbReference type="PANTHER" id="PTHR48102">
    <property type="entry name" value="ATP-DEPENDENT CLP PROTEASE ATP-BINDING SUBUNIT CLPX-LIKE, MITOCHONDRIAL-RELATED"/>
    <property type="match status" value="1"/>
</dbReference>
<feature type="binding site" evidence="8">
    <location>
        <position position="20"/>
    </location>
    <ligand>
        <name>ATP</name>
        <dbReference type="ChEBI" id="CHEBI:30616"/>
    </ligand>
</feature>
<dbReference type="Pfam" id="PF00004">
    <property type="entry name" value="AAA"/>
    <property type="match status" value="1"/>
</dbReference>
<evidence type="ECO:0000256" key="5">
    <source>
        <dbReference type="ARBA" id="ARBA00022840"/>
    </source>
</evidence>
<feature type="region of interest" description="Disordered" evidence="9">
    <location>
        <begin position="155"/>
        <end position="176"/>
    </location>
</feature>
<dbReference type="NCBIfam" id="NF003544">
    <property type="entry name" value="PRK05201.1"/>
    <property type="match status" value="1"/>
</dbReference>
<keyword evidence="13" id="KW-1185">Reference proteome</keyword>
<dbReference type="SMART" id="SM00382">
    <property type="entry name" value="AAA"/>
    <property type="match status" value="1"/>
</dbReference>
<evidence type="ECO:0000256" key="2">
    <source>
        <dbReference type="ARBA" id="ARBA00009771"/>
    </source>
</evidence>
<evidence type="ECO:0000259" key="10">
    <source>
        <dbReference type="SMART" id="SM00382"/>
    </source>
</evidence>